<dbReference type="PANTHER" id="PTHR47655">
    <property type="entry name" value="QUINIC ACID UTILIZATION ACTIVATOR"/>
    <property type="match status" value="1"/>
</dbReference>
<dbReference type="GO" id="GO:0000981">
    <property type="term" value="F:DNA-binding transcription factor activity, RNA polymerase II-specific"/>
    <property type="evidence" value="ECO:0007669"/>
    <property type="project" value="InterPro"/>
</dbReference>
<evidence type="ECO:0000313" key="4">
    <source>
        <dbReference type="Proteomes" id="UP001217417"/>
    </source>
</evidence>
<dbReference type="InterPro" id="IPR001138">
    <property type="entry name" value="Zn2Cys6_DnaBD"/>
</dbReference>
<reference evidence="3" key="1">
    <citation type="submission" date="2023-03" db="EMBL/GenBank/DDBJ databases">
        <title>Near-Complete genome sequence of Lipomyces tetrasporous NRRL Y-64009, an oleaginous yeast capable of growing on lignocellulosic hydrolysates.</title>
        <authorList>
            <consortium name="Lawrence Berkeley National Laboratory"/>
            <person name="Jagtap S.S."/>
            <person name="Liu J.-J."/>
            <person name="Walukiewicz H.E."/>
            <person name="Pangilinan J."/>
            <person name="Lipzen A."/>
            <person name="Ahrendt S."/>
            <person name="Koriabine M."/>
            <person name="Cobaugh K."/>
            <person name="Salamov A."/>
            <person name="Yoshinaga Y."/>
            <person name="Ng V."/>
            <person name="Daum C."/>
            <person name="Grigoriev I.V."/>
            <person name="Slininger P.J."/>
            <person name="Dien B.S."/>
            <person name="Jin Y.-S."/>
            <person name="Rao C.V."/>
        </authorList>
    </citation>
    <scope>NUCLEOTIDE SEQUENCE</scope>
    <source>
        <strain evidence="3">NRRL Y-64009</strain>
    </source>
</reference>
<comment type="caution">
    <text evidence="3">The sequence shown here is derived from an EMBL/GenBank/DDBJ whole genome shotgun (WGS) entry which is preliminary data.</text>
</comment>
<dbReference type="Gene3D" id="4.10.240.10">
    <property type="entry name" value="Zn(2)-C6 fungal-type DNA-binding domain"/>
    <property type="match status" value="1"/>
</dbReference>
<dbReference type="AlphaFoldDB" id="A0AAD7QNT1"/>
<dbReference type="InterPro" id="IPR052783">
    <property type="entry name" value="Metabolic/Drug-Res_Regulator"/>
</dbReference>
<proteinExistence type="predicted"/>
<protein>
    <recommendedName>
        <fullName evidence="2">Zn(2)-C6 fungal-type domain-containing protein</fullName>
    </recommendedName>
</protein>
<evidence type="ECO:0000256" key="1">
    <source>
        <dbReference type="SAM" id="Coils"/>
    </source>
</evidence>
<keyword evidence="1" id="KW-0175">Coiled coil</keyword>
<dbReference type="Pfam" id="PF00172">
    <property type="entry name" value="Zn_clus"/>
    <property type="match status" value="1"/>
</dbReference>
<feature type="domain" description="Zn(2)-C6 fungal-type" evidence="2">
    <location>
        <begin position="23"/>
        <end position="52"/>
    </location>
</feature>
<dbReference type="PROSITE" id="PS50048">
    <property type="entry name" value="ZN2_CY6_FUNGAL_2"/>
    <property type="match status" value="1"/>
</dbReference>
<dbReference type="EMBL" id="JARPMG010000009">
    <property type="protein sequence ID" value="KAJ8098493.1"/>
    <property type="molecule type" value="Genomic_DNA"/>
</dbReference>
<dbReference type="RefSeq" id="XP_056041943.1">
    <property type="nucleotide sequence ID" value="XM_056186079.1"/>
</dbReference>
<sequence length="286" mass="31601">MSLAISRRAHRAKFSSRKRVVKACDACRLKKSKCDGRKQCSRCIANGNFCVFTSRKPSSNKLYSASYVALLESRIKMLHQGLELLIQSINRGDNITFLLDECGKINIYTVLDNLCENSVEADMHAGIKRPTPSSAGVSTSGGYDGLFNESDEGKADSATKRRQELEDKLVEHSARSCSSKSQYISQDIPPFPVSSPNTLNFYPMCTTPSCSWCTEQPALMPSPAIKSPACTSHYQPLTQLISEYSTVQYLVPPLPAIDSLDTNPSLDKNTLCFNFISEKDDGVRQC</sequence>
<gene>
    <name evidence="3" type="ORF">POJ06DRAFT_240185</name>
</gene>
<name>A0AAD7QNT1_9ASCO</name>
<dbReference type="Proteomes" id="UP001217417">
    <property type="component" value="Unassembled WGS sequence"/>
</dbReference>
<keyword evidence="4" id="KW-1185">Reference proteome</keyword>
<dbReference type="SMART" id="SM00066">
    <property type="entry name" value="GAL4"/>
    <property type="match status" value="1"/>
</dbReference>
<dbReference type="GeneID" id="80881245"/>
<accession>A0AAD7QNT1</accession>
<dbReference type="PANTHER" id="PTHR47655:SF3">
    <property type="entry name" value="ZN(II)2CYS6 TRANSCRIPTION FACTOR (EUROFUNG)"/>
    <property type="match status" value="1"/>
</dbReference>
<evidence type="ECO:0000259" key="2">
    <source>
        <dbReference type="PROSITE" id="PS50048"/>
    </source>
</evidence>
<dbReference type="InterPro" id="IPR036864">
    <property type="entry name" value="Zn2-C6_fun-type_DNA-bd_sf"/>
</dbReference>
<dbReference type="SUPFAM" id="SSF57701">
    <property type="entry name" value="Zn2/Cys6 DNA-binding domain"/>
    <property type="match status" value="1"/>
</dbReference>
<feature type="coiled-coil region" evidence="1">
    <location>
        <begin position="148"/>
        <end position="175"/>
    </location>
</feature>
<evidence type="ECO:0000313" key="3">
    <source>
        <dbReference type="EMBL" id="KAJ8098493.1"/>
    </source>
</evidence>
<dbReference type="PROSITE" id="PS00463">
    <property type="entry name" value="ZN2_CY6_FUNGAL_1"/>
    <property type="match status" value="1"/>
</dbReference>
<dbReference type="GO" id="GO:0008270">
    <property type="term" value="F:zinc ion binding"/>
    <property type="evidence" value="ECO:0007669"/>
    <property type="project" value="InterPro"/>
</dbReference>
<dbReference type="CDD" id="cd00067">
    <property type="entry name" value="GAL4"/>
    <property type="match status" value="1"/>
</dbReference>
<organism evidence="3 4">
    <name type="scientific">Lipomyces tetrasporus</name>
    <dbReference type="NCBI Taxonomy" id="54092"/>
    <lineage>
        <taxon>Eukaryota</taxon>
        <taxon>Fungi</taxon>
        <taxon>Dikarya</taxon>
        <taxon>Ascomycota</taxon>
        <taxon>Saccharomycotina</taxon>
        <taxon>Lipomycetes</taxon>
        <taxon>Lipomycetales</taxon>
        <taxon>Lipomycetaceae</taxon>
        <taxon>Lipomyces</taxon>
    </lineage>
</organism>